<name>A0A396YZX5_9LEPT</name>
<proteinExistence type="predicted"/>
<reference evidence="2" key="1">
    <citation type="submission" date="2018-05" db="EMBL/GenBank/DDBJ databases">
        <title>Leptospira yasudae sp. nov. and Leptospira stimsonii sp. nov., two pathogenic species of the genus Leptospira isolated from environmental sources.</title>
        <authorList>
            <person name="Casanovas-Massana A."/>
            <person name="Hamond C."/>
            <person name="Santos L.A."/>
            <person name="Hacker K.P."/>
            <person name="Balassiano I."/>
            <person name="Medeiros M.A."/>
            <person name="Reis M.G."/>
            <person name="Ko A.I."/>
            <person name="Wunder E.A."/>
        </authorList>
    </citation>
    <scope>NUCLEOTIDE SEQUENCE [LARGE SCALE GENOMIC DNA]</scope>
    <source>
        <strain evidence="2">Yale</strain>
    </source>
</reference>
<dbReference type="AlphaFoldDB" id="A0A396YZX5"/>
<accession>A0A396YZX5</accession>
<comment type="caution">
    <text evidence="1">The sequence shown here is derived from an EMBL/GenBank/DDBJ whole genome shotgun (WGS) entry which is preliminary data.</text>
</comment>
<sequence>MDDRIRKSEYILIRILNGKDFTSFSKTAAFSLLKNPRFVKGPWIDFLERKRSPLNFQRRVRETVISRSSE</sequence>
<evidence type="ECO:0000313" key="2">
    <source>
        <dbReference type="Proteomes" id="UP000265798"/>
    </source>
</evidence>
<organism evidence="1 2">
    <name type="scientific">Leptospira stimsonii</name>
    <dbReference type="NCBI Taxonomy" id="2202203"/>
    <lineage>
        <taxon>Bacteria</taxon>
        <taxon>Pseudomonadati</taxon>
        <taxon>Spirochaetota</taxon>
        <taxon>Spirochaetia</taxon>
        <taxon>Leptospirales</taxon>
        <taxon>Leptospiraceae</taxon>
        <taxon>Leptospira</taxon>
    </lineage>
</organism>
<protein>
    <submittedName>
        <fullName evidence="1">Uncharacterized protein</fullName>
    </submittedName>
</protein>
<gene>
    <name evidence="1" type="ORF">DLM75_18540</name>
</gene>
<evidence type="ECO:0000313" key="1">
    <source>
        <dbReference type="EMBL" id="RHX86978.1"/>
    </source>
</evidence>
<dbReference type="EMBL" id="QHCT01000006">
    <property type="protein sequence ID" value="RHX86978.1"/>
    <property type="molecule type" value="Genomic_DNA"/>
</dbReference>
<dbReference type="Proteomes" id="UP000265798">
    <property type="component" value="Unassembled WGS sequence"/>
</dbReference>